<accession>A0A4R1HUC1</accession>
<keyword evidence="2" id="KW-0472">Membrane</keyword>
<comment type="caution">
    <text evidence="3">The sequence shown here is derived from an EMBL/GenBank/DDBJ whole genome shotgun (WGS) entry which is preliminary data.</text>
</comment>
<organism evidence="3 4">
    <name type="scientific">Pseudonocardia endophytica</name>
    <dbReference type="NCBI Taxonomy" id="401976"/>
    <lineage>
        <taxon>Bacteria</taxon>
        <taxon>Bacillati</taxon>
        <taxon>Actinomycetota</taxon>
        <taxon>Actinomycetes</taxon>
        <taxon>Pseudonocardiales</taxon>
        <taxon>Pseudonocardiaceae</taxon>
        <taxon>Pseudonocardia</taxon>
    </lineage>
</organism>
<protein>
    <submittedName>
        <fullName evidence="3">Uncharacterized protein</fullName>
    </submittedName>
</protein>
<evidence type="ECO:0000256" key="2">
    <source>
        <dbReference type="SAM" id="Phobius"/>
    </source>
</evidence>
<evidence type="ECO:0000313" key="4">
    <source>
        <dbReference type="Proteomes" id="UP000295560"/>
    </source>
</evidence>
<keyword evidence="4" id="KW-1185">Reference proteome</keyword>
<gene>
    <name evidence="3" type="ORF">EV378_2116</name>
</gene>
<name>A0A4R1HUC1_PSEEN</name>
<dbReference type="EMBL" id="SMFZ01000001">
    <property type="protein sequence ID" value="TCK26287.1"/>
    <property type="molecule type" value="Genomic_DNA"/>
</dbReference>
<feature type="region of interest" description="Disordered" evidence="1">
    <location>
        <begin position="1"/>
        <end position="25"/>
    </location>
</feature>
<keyword evidence="2" id="KW-1133">Transmembrane helix</keyword>
<feature type="transmembrane region" description="Helical" evidence="2">
    <location>
        <begin position="63"/>
        <end position="80"/>
    </location>
</feature>
<dbReference type="Proteomes" id="UP000295560">
    <property type="component" value="Unassembled WGS sequence"/>
</dbReference>
<feature type="transmembrane region" description="Helical" evidence="2">
    <location>
        <begin position="92"/>
        <end position="112"/>
    </location>
</feature>
<evidence type="ECO:0000256" key="1">
    <source>
        <dbReference type="SAM" id="MobiDB-lite"/>
    </source>
</evidence>
<keyword evidence="2" id="KW-0812">Transmembrane</keyword>
<evidence type="ECO:0000313" key="3">
    <source>
        <dbReference type="EMBL" id="TCK26287.1"/>
    </source>
</evidence>
<reference evidence="3 4" key="1">
    <citation type="submission" date="2019-03" db="EMBL/GenBank/DDBJ databases">
        <title>Sequencing the genomes of 1000 actinobacteria strains.</title>
        <authorList>
            <person name="Klenk H.-P."/>
        </authorList>
    </citation>
    <scope>NUCLEOTIDE SEQUENCE [LARGE SCALE GENOMIC DNA]</scope>
    <source>
        <strain evidence="3 4">DSM 44969</strain>
    </source>
</reference>
<sequence length="143" mass="14058">MSARAVSLRRTSSPPVGNDRGAASGRDGLPSVLRAGSSGFTVFVLGMLSGSLVGALVPPLAAAWPWFVALLAFAVAGCRARPTGPAHVGGAGAALVTVLLGLPLILLFPIGPLGGSDVAGLLVSAVLVGAVSGVAARNRRGRV</sequence>
<feature type="transmembrane region" description="Helical" evidence="2">
    <location>
        <begin position="118"/>
        <end position="136"/>
    </location>
</feature>
<dbReference type="AlphaFoldDB" id="A0A4R1HUC1"/>
<feature type="transmembrane region" description="Helical" evidence="2">
    <location>
        <begin position="39"/>
        <end position="57"/>
    </location>
</feature>
<proteinExistence type="predicted"/>